<evidence type="ECO:0000313" key="1">
    <source>
        <dbReference type="EMBL" id="KAL3820767.1"/>
    </source>
</evidence>
<dbReference type="EMBL" id="JBJXBP010000007">
    <property type="protein sequence ID" value="KAL3820767.1"/>
    <property type="molecule type" value="Genomic_DNA"/>
</dbReference>
<protein>
    <recommendedName>
        <fullName evidence="3">FBD domain-containing protein</fullName>
    </recommendedName>
</protein>
<reference evidence="1 2" key="1">
    <citation type="submission" date="2024-12" db="EMBL/GenBank/DDBJ databases">
        <title>The unique morphological basis and parallel evolutionary history of personate flowers in Penstemon.</title>
        <authorList>
            <person name="Depatie T.H."/>
            <person name="Wessinger C.A."/>
        </authorList>
    </citation>
    <scope>NUCLEOTIDE SEQUENCE [LARGE SCALE GENOMIC DNA]</scope>
    <source>
        <strain evidence="1">WTNN_2</strain>
        <tissue evidence="1">Leaf</tissue>
    </source>
</reference>
<comment type="caution">
    <text evidence="1">The sequence shown here is derived from an EMBL/GenBank/DDBJ whole genome shotgun (WGS) entry which is preliminary data.</text>
</comment>
<dbReference type="Proteomes" id="UP001634393">
    <property type="component" value="Unassembled WGS sequence"/>
</dbReference>
<evidence type="ECO:0000313" key="2">
    <source>
        <dbReference type="Proteomes" id="UP001634393"/>
    </source>
</evidence>
<accession>A0ABD3S8I6</accession>
<dbReference type="AlphaFoldDB" id="A0ABD3S8I6"/>
<dbReference type="PANTHER" id="PTHR31900:SF32">
    <property type="entry name" value="F-BOX_RNI_FBD-LIKE DOMAIN PROTEIN"/>
    <property type="match status" value="1"/>
</dbReference>
<keyword evidence="2" id="KW-1185">Reference proteome</keyword>
<sequence>MRFRLKNISSVVRAYFEFYGIGDLRESDIYTSPESMVYLSQLFRSLQSVKELELGTLCTEVLSVLEMKGWKIPPDSARLCLTLNAFNHEGSIPGILGILKSSPYLETLVIEGEDYINYDEEGDLITRDPAVAYLTNGNLDLILNHLKTIKINSFTESVDGQPMLTLVRLLLKSAKVLEKMIVKDSIKCSSPKDATYLAKIASRLLTFPRASPEAVVMF</sequence>
<organism evidence="1 2">
    <name type="scientific">Penstemon smallii</name>
    <dbReference type="NCBI Taxonomy" id="265156"/>
    <lineage>
        <taxon>Eukaryota</taxon>
        <taxon>Viridiplantae</taxon>
        <taxon>Streptophyta</taxon>
        <taxon>Embryophyta</taxon>
        <taxon>Tracheophyta</taxon>
        <taxon>Spermatophyta</taxon>
        <taxon>Magnoliopsida</taxon>
        <taxon>eudicotyledons</taxon>
        <taxon>Gunneridae</taxon>
        <taxon>Pentapetalae</taxon>
        <taxon>asterids</taxon>
        <taxon>lamiids</taxon>
        <taxon>Lamiales</taxon>
        <taxon>Plantaginaceae</taxon>
        <taxon>Cheloneae</taxon>
        <taxon>Penstemon</taxon>
    </lineage>
</organism>
<name>A0ABD3S8I6_9LAMI</name>
<evidence type="ECO:0008006" key="3">
    <source>
        <dbReference type="Google" id="ProtNLM"/>
    </source>
</evidence>
<dbReference type="PANTHER" id="PTHR31900">
    <property type="entry name" value="F-BOX/RNI SUPERFAMILY PROTEIN-RELATED"/>
    <property type="match status" value="1"/>
</dbReference>
<gene>
    <name evidence="1" type="ORF">ACJIZ3_006672</name>
</gene>
<dbReference type="InterPro" id="IPR050232">
    <property type="entry name" value="FBL13/AtMIF1-like"/>
</dbReference>
<proteinExistence type="predicted"/>